<name>A0A8X6L4I1_TRICU</name>
<gene>
    <name evidence="1" type="ORF">TNCT_148801</name>
</gene>
<comment type="caution">
    <text evidence="1">The sequence shown here is derived from an EMBL/GenBank/DDBJ whole genome shotgun (WGS) entry which is preliminary data.</text>
</comment>
<accession>A0A8X6L4I1</accession>
<keyword evidence="2" id="KW-1185">Reference proteome</keyword>
<reference evidence="1" key="1">
    <citation type="submission" date="2020-07" db="EMBL/GenBank/DDBJ databases">
        <title>Multicomponent nature underlies the extraordinary mechanical properties of spider dragline silk.</title>
        <authorList>
            <person name="Kono N."/>
            <person name="Nakamura H."/>
            <person name="Mori M."/>
            <person name="Yoshida Y."/>
            <person name="Ohtoshi R."/>
            <person name="Malay A.D."/>
            <person name="Moran D.A.P."/>
            <person name="Tomita M."/>
            <person name="Numata K."/>
            <person name="Arakawa K."/>
        </authorList>
    </citation>
    <scope>NUCLEOTIDE SEQUENCE</scope>
</reference>
<proteinExistence type="predicted"/>
<dbReference type="Proteomes" id="UP000887116">
    <property type="component" value="Unassembled WGS sequence"/>
</dbReference>
<dbReference type="AlphaFoldDB" id="A0A8X6L4I1"/>
<evidence type="ECO:0000313" key="1">
    <source>
        <dbReference type="EMBL" id="GFQ97430.1"/>
    </source>
</evidence>
<protein>
    <submittedName>
        <fullName evidence="1">Uncharacterized protein</fullName>
    </submittedName>
</protein>
<evidence type="ECO:0000313" key="2">
    <source>
        <dbReference type="Proteomes" id="UP000887116"/>
    </source>
</evidence>
<sequence>MAKHGYPEILPLPQMEILPRNPEAFHRPNPRNKCAQSNNSLLSHLKLMRKRVVTEEGHMGTCPDCK</sequence>
<dbReference type="EMBL" id="BMAO01024748">
    <property type="protein sequence ID" value="GFQ97430.1"/>
    <property type="molecule type" value="Genomic_DNA"/>
</dbReference>
<organism evidence="1 2">
    <name type="scientific">Trichonephila clavata</name>
    <name type="common">Joro spider</name>
    <name type="synonym">Nephila clavata</name>
    <dbReference type="NCBI Taxonomy" id="2740835"/>
    <lineage>
        <taxon>Eukaryota</taxon>
        <taxon>Metazoa</taxon>
        <taxon>Ecdysozoa</taxon>
        <taxon>Arthropoda</taxon>
        <taxon>Chelicerata</taxon>
        <taxon>Arachnida</taxon>
        <taxon>Araneae</taxon>
        <taxon>Araneomorphae</taxon>
        <taxon>Entelegynae</taxon>
        <taxon>Araneoidea</taxon>
        <taxon>Nephilidae</taxon>
        <taxon>Trichonephila</taxon>
    </lineage>
</organism>